<accession>A0ABX8PTZ4</accession>
<name>A0ABX8PTZ4_9PSED</name>
<evidence type="ECO:0000313" key="2">
    <source>
        <dbReference type="Proteomes" id="UP000646386"/>
    </source>
</evidence>
<protein>
    <submittedName>
        <fullName evidence="1">Uncharacterized protein</fullName>
    </submittedName>
</protein>
<dbReference type="Proteomes" id="UP000646386">
    <property type="component" value="Chromosome"/>
</dbReference>
<dbReference type="RefSeq" id="WP_186613895.1">
    <property type="nucleotide sequence ID" value="NZ_CP077089.1"/>
</dbReference>
<organism evidence="1 2">
    <name type="scientific">Pseudomonas tensinigenes</name>
    <dbReference type="NCBI Taxonomy" id="2745511"/>
    <lineage>
        <taxon>Bacteria</taxon>
        <taxon>Pseudomonadati</taxon>
        <taxon>Pseudomonadota</taxon>
        <taxon>Gammaproteobacteria</taxon>
        <taxon>Pseudomonadales</taxon>
        <taxon>Pseudomonadaceae</taxon>
        <taxon>Pseudomonas</taxon>
    </lineage>
</organism>
<sequence>MGESSEYKTRKRPVTTATALEALLRDFQADAEERGSEATKQRRRLLLRGFRAGLWVMADRPDLNEVAQALRAELFGHRLPAVADEENELCQSGTEEEVVK</sequence>
<evidence type="ECO:0000313" key="1">
    <source>
        <dbReference type="EMBL" id="QXI04586.1"/>
    </source>
</evidence>
<proteinExistence type="predicted"/>
<dbReference type="EMBL" id="CP077089">
    <property type="protein sequence ID" value="QXI04586.1"/>
    <property type="molecule type" value="Genomic_DNA"/>
</dbReference>
<keyword evidence="2" id="KW-1185">Reference proteome</keyword>
<reference evidence="1 2" key="2">
    <citation type="journal article" date="2021" name="Microorganisms">
        <title>The Ever-Expanding Pseudomonas Genus: Description of 43 New Species and Partition of the Pseudomonas putida Group.</title>
        <authorList>
            <person name="Girard L."/>
            <person name="Lood C."/>
            <person name="Hofte M."/>
            <person name="Vandamme P."/>
            <person name="Rokni-Zadeh H."/>
            <person name="van Noort V."/>
            <person name="Lavigne R."/>
            <person name="De Mot R."/>
        </authorList>
    </citation>
    <scope>NUCLEOTIDE SEQUENCE [LARGE SCALE GENOMIC DNA]</scope>
    <source>
        <strain evidence="1 2">ZA 5.3</strain>
    </source>
</reference>
<gene>
    <name evidence="1" type="ORF">HU718_021445</name>
</gene>
<reference evidence="1 2" key="1">
    <citation type="journal article" date="2020" name="Microorganisms">
        <title>Reliable Identification of Environmental Pseudomonas Isolates Using the rpoD Gene.</title>
        <authorList>
            <consortium name="The Broad Institute Genome Sequencing Platform"/>
            <person name="Girard L."/>
            <person name="Lood C."/>
            <person name="Rokni-Zadeh H."/>
            <person name="van Noort V."/>
            <person name="Lavigne R."/>
            <person name="De Mot R."/>
        </authorList>
    </citation>
    <scope>NUCLEOTIDE SEQUENCE [LARGE SCALE GENOMIC DNA]</scope>
    <source>
        <strain evidence="1 2">ZA 5.3</strain>
    </source>
</reference>